<feature type="compositionally biased region" description="Polar residues" evidence="6">
    <location>
        <begin position="1445"/>
        <end position="1463"/>
    </location>
</feature>
<evidence type="ECO:0000256" key="4">
    <source>
        <dbReference type="ARBA" id="ARBA00041448"/>
    </source>
</evidence>
<feature type="compositionally biased region" description="Low complexity" evidence="6">
    <location>
        <begin position="1408"/>
        <end position="1427"/>
    </location>
</feature>
<feature type="compositionally biased region" description="Polar residues" evidence="6">
    <location>
        <begin position="1133"/>
        <end position="1147"/>
    </location>
</feature>
<dbReference type="Gene3D" id="3.30.470.20">
    <property type="entry name" value="ATP-grasp fold, B domain"/>
    <property type="match status" value="1"/>
</dbReference>
<evidence type="ECO:0000313" key="8">
    <source>
        <dbReference type="Proteomes" id="UP000039865"/>
    </source>
</evidence>
<dbReference type="Proteomes" id="UP000039865">
    <property type="component" value="Unassembled WGS sequence"/>
</dbReference>
<reference evidence="7 8" key="1">
    <citation type="submission" date="2014-06" db="EMBL/GenBank/DDBJ databases">
        <authorList>
            <person name="Swart Estienne"/>
        </authorList>
    </citation>
    <scope>NUCLEOTIDE SEQUENCE [LARGE SCALE GENOMIC DNA]</scope>
    <source>
        <strain evidence="7 8">130c</strain>
    </source>
</reference>
<dbReference type="GO" id="GO:0005524">
    <property type="term" value="F:ATP binding"/>
    <property type="evidence" value="ECO:0007669"/>
    <property type="project" value="UniProtKB-KW"/>
</dbReference>
<evidence type="ECO:0000256" key="1">
    <source>
        <dbReference type="ARBA" id="ARBA00022598"/>
    </source>
</evidence>
<evidence type="ECO:0000256" key="2">
    <source>
        <dbReference type="ARBA" id="ARBA00022741"/>
    </source>
</evidence>
<dbReference type="Pfam" id="PF03133">
    <property type="entry name" value="TTL"/>
    <property type="match status" value="1"/>
</dbReference>
<name>A0A078AJM1_STYLE</name>
<proteinExistence type="predicted"/>
<dbReference type="EMBL" id="CCKQ01009506">
    <property type="protein sequence ID" value="CDW81003.1"/>
    <property type="molecule type" value="Genomic_DNA"/>
</dbReference>
<dbReference type="SUPFAM" id="SSF56059">
    <property type="entry name" value="Glutathione synthetase ATP-binding domain-like"/>
    <property type="match status" value="1"/>
</dbReference>
<feature type="compositionally biased region" description="Polar residues" evidence="6">
    <location>
        <begin position="1031"/>
        <end position="1053"/>
    </location>
</feature>
<feature type="region of interest" description="Disordered" evidence="6">
    <location>
        <begin position="1124"/>
        <end position="1147"/>
    </location>
</feature>
<gene>
    <name evidence="7" type="primary">Contig1058.g1161</name>
    <name evidence="7" type="ORF">STYLEM_10009</name>
</gene>
<keyword evidence="1 7" id="KW-0436">Ligase</keyword>
<dbReference type="GO" id="GO:0036064">
    <property type="term" value="C:ciliary basal body"/>
    <property type="evidence" value="ECO:0007669"/>
    <property type="project" value="TreeGrafter"/>
</dbReference>
<protein>
    <recommendedName>
        <fullName evidence="4">Tubulin--tyrosine ligase-like protein 5</fullName>
    </recommendedName>
</protein>
<feature type="compositionally biased region" description="Polar residues" evidence="6">
    <location>
        <begin position="1387"/>
        <end position="1407"/>
    </location>
</feature>
<feature type="compositionally biased region" description="Basic and acidic residues" evidence="6">
    <location>
        <begin position="29"/>
        <end position="41"/>
    </location>
</feature>
<feature type="compositionally biased region" description="Polar residues" evidence="6">
    <location>
        <begin position="1"/>
        <end position="15"/>
    </location>
</feature>
<dbReference type="PANTHER" id="PTHR12241">
    <property type="entry name" value="TUBULIN POLYGLUTAMYLASE"/>
    <property type="match status" value="1"/>
</dbReference>
<sequence length="1463" mass="165986">MSFHYNHQSSKSTAPITEDQNKGQLNVVEEEHSQDKEEQKSKVGNNVVYEHHGNTITVQSTKVIGEYNYSFVSVSPTKKAMVDTPMLKKIKVIQMNEMKTWKGLQVEYITRPGIVNLLTSKKLLKTSEYFKVLLSSIRINSTFYSWKMKDSKSSQRDSSDIVNGKKRDLTQFTNFRISRLNKKKQIQGDLSTFSSKILKTHQLYHKHILIDSYLQLMREGPLPISAYNKGGIIGAATATGGFLDQSHHDLLYKIVKTDGKLIRALLENNGFLQTEAHDWNVLWTCQSMKLSQYEGLNENQKINHFPQSYELTRKDRLCYNVVQMQEKFSKEEFNIIPDTYILPDEFADFYSHFHKLKSKEQSNLWIIKPQNSSQGKDDISEVPIDESCIVSRYITNPLLINGLKFDLRIYVLITSVDPWRIYVYHEGLARFASEPYQAQTSKQNKFAHLTNYSINKKNDKYIPNLNAEQDDSGHKWSLAALSKHLEQIGIDLNLMWSKIYDVILKSLLSIDSIIYQNLKKLPNKNNCFELLGYDILIDSELKQINILQYNIRPWLMEVNLSPSLATDSPLDVKIKSGLIIDTFNLVGIKKFDRRRDNLTKMKNRVKNIIRAKSYQSRQNNPQANGQTKNGVFQGTYITQIYVGKLDDGNENEFFYKNKLLFERISEHARRNNFIRIYPSKNSDIYDQYFITPRPSNKFLYRYLFCDEIIHFPAGYPAAGANITQKHLPLPEGSDYGHDQHFGQGQSFMAQTGFPSQFSMNNHQTSTNDIQKIQNSNRTNSAILKNRQDNVGSKKLLQSAGQAQSLANQVQEQQVLQQQQQKEKLLITGDDVLIEYVARLMIAVKSIKEHILRPSWKNQIEKFIKHYVWHSSDVRRAENNKLWQRLESRLIEMKERRKRLLKSLYKKENPQHLSQIAGQSKQSTLTHQGILDFEKEYEHKEEQKNVIIQGFSAAQLEEMLRTSTKNVAYEVISCLIDQTGKGVLTEIIKWLTTCNQNLLNDQESILNQLSRKKDVDESEEEPESFIYAPAGSGNTKTGAENNSTTSVGSASIGSGNSGDVRIKIRKNSMEPHSKMKANHSQLIQQKLKQQEKQNQGQSQKQDTQENQSIENINQQINEKILTMSISPGPHQKTHSSLVSNSKIDTPQNDMVGVGQARAIIKNINQTNEEIKDDALKNSLYGSPNDKSNRSFQVNKEQDFTSTTKLNLQNFTQQNFDFQKSSAMGTERKKLQSSEVNQQVQLNQALQKMSGKSLVSNPGQSIDSSQSKASNTINLMDKNTSTSNSSYFKTYQSQLKTDIVQQKAIVNQGSDNQNNQQNTDVNSFNASVSSQANTNMLNSGNVVTVYGSQFSNSKNGLNNGNTSNFSQSLGLTPQSSNPASAAKKVIKMNGTNRKTYSSVKRSQNNPTAVQSTNITASNANNNNGGADQIGDMKKSQVANKNVPAGGNANSNKVSGTVSQNVAKQN</sequence>
<evidence type="ECO:0000313" key="7">
    <source>
        <dbReference type="EMBL" id="CDW81003.1"/>
    </source>
</evidence>
<keyword evidence="2" id="KW-0547">Nucleotide-binding</keyword>
<keyword evidence="8" id="KW-1185">Reference proteome</keyword>
<feature type="compositionally biased region" description="Polar residues" evidence="6">
    <location>
        <begin position="1353"/>
        <end position="1377"/>
    </location>
</feature>
<organism evidence="7 8">
    <name type="scientific">Stylonychia lemnae</name>
    <name type="common">Ciliate</name>
    <dbReference type="NCBI Taxonomy" id="5949"/>
    <lineage>
        <taxon>Eukaryota</taxon>
        <taxon>Sar</taxon>
        <taxon>Alveolata</taxon>
        <taxon>Ciliophora</taxon>
        <taxon>Intramacronucleata</taxon>
        <taxon>Spirotrichea</taxon>
        <taxon>Stichotrichia</taxon>
        <taxon>Sporadotrichida</taxon>
        <taxon>Oxytrichidae</taxon>
        <taxon>Stylonychinae</taxon>
        <taxon>Stylonychia</taxon>
    </lineage>
</organism>
<keyword evidence="3" id="KW-0067">ATP-binding</keyword>
<dbReference type="PROSITE" id="PS51221">
    <property type="entry name" value="TTL"/>
    <property type="match status" value="1"/>
</dbReference>
<dbReference type="GO" id="GO:0015631">
    <property type="term" value="F:tubulin binding"/>
    <property type="evidence" value="ECO:0007669"/>
    <property type="project" value="TreeGrafter"/>
</dbReference>
<comment type="catalytic activity">
    <reaction evidence="5">
        <text>L-glutamyl-[protein] + L-glutamate + ATP = gamma-L-glutamyl-L-glutamyl-[protein] + ADP + phosphate + H(+)</text>
        <dbReference type="Rhea" id="RHEA:60144"/>
        <dbReference type="Rhea" id="RHEA-COMP:10208"/>
        <dbReference type="Rhea" id="RHEA-COMP:15517"/>
        <dbReference type="ChEBI" id="CHEBI:15378"/>
        <dbReference type="ChEBI" id="CHEBI:29973"/>
        <dbReference type="ChEBI" id="CHEBI:29985"/>
        <dbReference type="ChEBI" id="CHEBI:30616"/>
        <dbReference type="ChEBI" id="CHEBI:43474"/>
        <dbReference type="ChEBI" id="CHEBI:143622"/>
        <dbReference type="ChEBI" id="CHEBI:456216"/>
    </reaction>
    <physiologicalReaction direction="left-to-right" evidence="5">
        <dbReference type="Rhea" id="RHEA:60145"/>
    </physiologicalReaction>
</comment>
<feature type="region of interest" description="Disordered" evidence="6">
    <location>
        <begin position="1010"/>
        <end position="1106"/>
    </location>
</feature>
<evidence type="ECO:0000256" key="5">
    <source>
        <dbReference type="ARBA" id="ARBA00049274"/>
    </source>
</evidence>
<dbReference type="GO" id="GO:0000226">
    <property type="term" value="P:microtubule cytoskeleton organization"/>
    <property type="evidence" value="ECO:0007669"/>
    <property type="project" value="TreeGrafter"/>
</dbReference>
<dbReference type="OrthoDB" id="429138at2759"/>
<dbReference type="InterPro" id="IPR004344">
    <property type="entry name" value="TTL/TTLL_fam"/>
</dbReference>
<evidence type="ECO:0000256" key="3">
    <source>
        <dbReference type="ARBA" id="ARBA00022840"/>
    </source>
</evidence>
<feature type="compositionally biased region" description="Polar residues" evidence="6">
    <location>
        <begin position="1251"/>
        <end position="1267"/>
    </location>
</feature>
<dbReference type="PANTHER" id="PTHR12241:SF145">
    <property type="entry name" value="TUBULIN POLYGLUTAMYLASE TTLL5"/>
    <property type="match status" value="1"/>
</dbReference>
<dbReference type="GO" id="GO:0070740">
    <property type="term" value="F:tubulin-glutamic acid ligase activity"/>
    <property type="evidence" value="ECO:0007669"/>
    <property type="project" value="TreeGrafter"/>
</dbReference>
<dbReference type="InParanoid" id="A0A078AJM1"/>
<feature type="region of interest" description="Disordered" evidence="6">
    <location>
        <begin position="1353"/>
        <end position="1463"/>
    </location>
</feature>
<feature type="region of interest" description="Disordered" evidence="6">
    <location>
        <begin position="1"/>
        <end position="44"/>
    </location>
</feature>
<evidence type="ECO:0000256" key="6">
    <source>
        <dbReference type="SAM" id="MobiDB-lite"/>
    </source>
</evidence>
<feature type="region of interest" description="Disordered" evidence="6">
    <location>
        <begin position="1248"/>
        <end position="1267"/>
    </location>
</feature>
<accession>A0A078AJM1</accession>
<feature type="compositionally biased region" description="Low complexity" evidence="6">
    <location>
        <begin position="1080"/>
        <end position="1106"/>
    </location>
</feature>